<evidence type="ECO:0000256" key="1">
    <source>
        <dbReference type="SAM" id="MobiDB-lite"/>
    </source>
</evidence>
<dbReference type="RefSeq" id="XP_013340902.1">
    <property type="nucleotide sequence ID" value="XM_013485448.1"/>
</dbReference>
<dbReference type="GeneID" id="25367293"/>
<proteinExistence type="predicted"/>
<dbReference type="HOGENOM" id="CLU_719582_0_0_1"/>
<organism evidence="2 3">
    <name type="scientific">Aureobasidium subglaciale (strain EXF-2481)</name>
    <name type="common">Aureobasidium pullulans var. subglaciale</name>
    <dbReference type="NCBI Taxonomy" id="1043005"/>
    <lineage>
        <taxon>Eukaryota</taxon>
        <taxon>Fungi</taxon>
        <taxon>Dikarya</taxon>
        <taxon>Ascomycota</taxon>
        <taxon>Pezizomycotina</taxon>
        <taxon>Dothideomycetes</taxon>
        <taxon>Dothideomycetidae</taxon>
        <taxon>Dothideales</taxon>
        <taxon>Saccotheciaceae</taxon>
        <taxon>Aureobasidium</taxon>
    </lineage>
</organism>
<accession>A0A074Y8P6</accession>
<gene>
    <name evidence="2" type="ORF">AUEXF2481DRAFT_430056</name>
</gene>
<evidence type="ECO:0000313" key="3">
    <source>
        <dbReference type="Proteomes" id="UP000030641"/>
    </source>
</evidence>
<dbReference type="AlphaFoldDB" id="A0A074Y8P6"/>
<protein>
    <submittedName>
        <fullName evidence="2">Uncharacterized protein</fullName>
    </submittedName>
</protein>
<sequence>MSAPMDDSFYTNDMDNYSLTHYTDFPEKPPCDNSSNNVDPRLLSSPQNAPPVLNNDPALFPFDYNIFSPHSNQSFFPDQEQPFQSFEPMRHQMLGHRRSVSVPPEDMTSECVQPPPAMVFHRGGTPLGDQMATGKARGSNSKKWLKKHGLQKRQIQRHAPYPSLSSESIPRSNIPVFPPYQLVQNMGPTSAPQRMRYAVAPQAVMRNLDMTTTRTLLEYPDDLSRIGATSVIGHLDGPNTLRDLDALAFGQRKELDSVALGVLGFAERISRDCYALTSFVEWTFKDGEEDEVARIRQEKRAVNHKATTLEDGLEMLPLQDGQAEEEANVPVTGQDVRNLNAEQTNALLKVYGISHTSDMFLHDKKLAYLRFVGASRVLMHLILD</sequence>
<reference evidence="2 3" key="1">
    <citation type="journal article" date="2014" name="BMC Genomics">
        <title>Genome sequencing of four Aureobasidium pullulans varieties: biotechnological potential, stress tolerance, and description of new species.</title>
        <authorList>
            <person name="Gostin Ar C."/>
            <person name="Ohm R.A."/>
            <person name="Kogej T."/>
            <person name="Sonjak S."/>
            <person name="Turk M."/>
            <person name="Zajc J."/>
            <person name="Zalar P."/>
            <person name="Grube M."/>
            <person name="Sun H."/>
            <person name="Han J."/>
            <person name="Sharma A."/>
            <person name="Chiniquy J."/>
            <person name="Ngan C.Y."/>
            <person name="Lipzen A."/>
            <person name="Barry K."/>
            <person name="Grigoriev I.V."/>
            <person name="Gunde-Cimerman N."/>
        </authorList>
    </citation>
    <scope>NUCLEOTIDE SEQUENCE [LARGE SCALE GENOMIC DNA]</scope>
    <source>
        <strain evidence="2 3">EXF-2481</strain>
    </source>
</reference>
<dbReference type="Proteomes" id="UP000030641">
    <property type="component" value="Unassembled WGS sequence"/>
</dbReference>
<keyword evidence="3" id="KW-1185">Reference proteome</keyword>
<dbReference type="InParanoid" id="A0A074Y8P6"/>
<dbReference type="EMBL" id="KL584771">
    <property type="protein sequence ID" value="KEQ92379.1"/>
    <property type="molecule type" value="Genomic_DNA"/>
</dbReference>
<name>A0A074Y8P6_AURSE</name>
<dbReference type="OrthoDB" id="5401960at2759"/>
<evidence type="ECO:0000313" key="2">
    <source>
        <dbReference type="EMBL" id="KEQ92379.1"/>
    </source>
</evidence>
<feature type="region of interest" description="Disordered" evidence="1">
    <location>
        <begin position="21"/>
        <end position="55"/>
    </location>
</feature>